<feature type="compositionally biased region" description="Basic residues" evidence="7">
    <location>
        <begin position="33"/>
        <end position="48"/>
    </location>
</feature>
<evidence type="ECO:0000256" key="8">
    <source>
        <dbReference type="SAM" id="Phobius"/>
    </source>
</evidence>
<name>A0A8J4UK45_CLAMG</name>
<feature type="region of interest" description="Disordered" evidence="7">
    <location>
        <begin position="1"/>
        <end position="221"/>
    </location>
</feature>
<comment type="similarity">
    <text evidence="6">Belongs to the glycoside-pentoside-hexuronide (GPH) cation symporter transporter (TC 2.A.2) family.</text>
</comment>
<dbReference type="Proteomes" id="UP000727407">
    <property type="component" value="Unassembled WGS sequence"/>
</dbReference>
<feature type="transmembrane region" description="Helical" evidence="8">
    <location>
        <begin position="254"/>
        <end position="270"/>
    </location>
</feature>
<keyword evidence="4 8" id="KW-1133">Transmembrane helix</keyword>
<dbReference type="InterPro" id="IPR011701">
    <property type="entry name" value="MFS"/>
</dbReference>
<feature type="compositionally biased region" description="Acidic residues" evidence="7">
    <location>
        <begin position="176"/>
        <end position="190"/>
    </location>
</feature>
<dbReference type="GO" id="GO:0008506">
    <property type="term" value="F:sucrose:proton symporter activity"/>
    <property type="evidence" value="ECO:0007669"/>
    <property type="project" value="TreeGrafter"/>
</dbReference>
<comment type="subcellular location">
    <subcellularLocation>
        <location evidence="1">Membrane</location>
        <topology evidence="1">Multi-pass membrane protein</topology>
    </subcellularLocation>
</comment>
<feature type="transmembrane region" description="Helical" evidence="8">
    <location>
        <begin position="329"/>
        <end position="346"/>
    </location>
</feature>
<organism evidence="9 10">
    <name type="scientific">Clarias magur</name>
    <name type="common">Asian catfish</name>
    <name type="synonym">Macropteronotus magur</name>
    <dbReference type="NCBI Taxonomy" id="1594786"/>
    <lineage>
        <taxon>Eukaryota</taxon>
        <taxon>Metazoa</taxon>
        <taxon>Chordata</taxon>
        <taxon>Craniata</taxon>
        <taxon>Vertebrata</taxon>
        <taxon>Euteleostomi</taxon>
        <taxon>Actinopterygii</taxon>
        <taxon>Neopterygii</taxon>
        <taxon>Teleostei</taxon>
        <taxon>Ostariophysi</taxon>
        <taxon>Siluriformes</taxon>
        <taxon>Clariidae</taxon>
        <taxon>Clarias</taxon>
    </lineage>
</organism>
<keyword evidence="5 8" id="KW-0472">Membrane</keyword>
<evidence type="ECO:0000256" key="7">
    <source>
        <dbReference type="SAM" id="MobiDB-lite"/>
    </source>
</evidence>
<reference evidence="9" key="1">
    <citation type="submission" date="2020-07" db="EMBL/GenBank/DDBJ databases">
        <title>Clarias magur genome sequencing, assembly and annotation.</title>
        <authorList>
            <person name="Kushwaha B."/>
            <person name="Kumar R."/>
            <person name="Das P."/>
            <person name="Joshi C.G."/>
            <person name="Kumar D."/>
            <person name="Nagpure N.S."/>
            <person name="Pandey M."/>
            <person name="Agarwal S."/>
            <person name="Srivastava S."/>
            <person name="Singh M."/>
            <person name="Sahoo L."/>
            <person name="Jayasankar P."/>
            <person name="Meher P.K."/>
            <person name="Koringa P.G."/>
            <person name="Iquebal M.A."/>
            <person name="Das S.P."/>
            <person name="Bit A."/>
            <person name="Patnaik S."/>
            <person name="Patel N."/>
            <person name="Shah T.M."/>
            <person name="Hinsu A."/>
            <person name="Jena J.K."/>
        </authorList>
    </citation>
    <scope>NUCLEOTIDE SEQUENCE</scope>
    <source>
        <strain evidence="9">CIFAMagur01</strain>
        <tissue evidence="9">Testis</tissue>
    </source>
</reference>
<feature type="compositionally biased region" description="Basic residues" evidence="7">
    <location>
        <begin position="195"/>
        <end position="221"/>
    </location>
</feature>
<dbReference type="Pfam" id="PF07690">
    <property type="entry name" value="MFS_1"/>
    <property type="match status" value="1"/>
</dbReference>
<keyword evidence="10" id="KW-1185">Reference proteome</keyword>
<dbReference type="PANTHER" id="PTHR19432:SF37">
    <property type="entry name" value="SOLUTE CARRIER FAMILY 45 MEMBER 3"/>
    <property type="match status" value="1"/>
</dbReference>
<evidence type="ECO:0000256" key="2">
    <source>
        <dbReference type="ARBA" id="ARBA00022448"/>
    </source>
</evidence>
<dbReference type="OrthoDB" id="28755at2759"/>
<feature type="compositionally biased region" description="Basic and acidic residues" evidence="7">
    <location>
        <begin position="148"/>
        <end position="158"/>
    </location>
</feature>
<sequence length="583" mass="65389">MSRPVRNRKVVNYSQFNESDDADEYEQDTEKPKKIRAAPREIKHKKSKNSQEESEDSDEKLSKPKNDSADDFGSDEDNDFGEKEEEDEDGGSDYDAKKGKKGKKGGKVEKSSRRSLKRKRDSDESDEDKEVSRKPRQVRQAASKAASKQREILLGDRGSEDEDKDEDEHAYMDQESGSDEDFMVDDDDDSDYGHSKKKGKKVSQRGRKVEKKEKKSPKPRLKATGVGPVLGLIFVPPLGSLSDRWRSRFGRRRPFIWALCVGVLLSLVLIPRASQITSLFSKQHQHGLEILLLVSSICILEFCGQACFTPLEALVSDLYPGEKESRQAFSFYSIMLSLGGCIGYLLPAVDWTGLGVSSYLGGQKAFIYTLLTGLFLICLMTTALISEEQTVRAVTESSRSSQSLYNACCWPFRLFSRAQLLKRAMGNLLAVMPRLWSLYSHIPRVIARLFVAELCSWMALMTFVLFYTDFVGEGLYHGVPSAKPGSLDRLRYEEGVRMASLGLFLQCVTSVTFSILMERMVACVGARVLYLSSLVLLALSMAVMTISKNIVLVTVMAALTGYTFCTLQILPYTLTCLYHSDKQ</sequence>
<evidence type="ECO:0000256" key="5">
    <source>
        <dbReference type="ARBA" id="ARBA00023136"/>
    </source>
</evidence>
<feature type="transmembrane region" description="Helical" evidence="8">
    <location>
        <begin position="552"/>
        <end position="574"/>
    </location>
</feature>
<evidence type="ECO:0000313" key="9">
    <source>
        <dbReference type="EMBL" id="KAF5902769.1"/>
    </source>
</evidence>
<feature type="transmembrane region" description="Helical" evidence="8">
    <location>
        <begin position="290"/>
        <end position="308"/>
    </location>
</feature>
<evidence type="ECO:0000256" key="6">
    <source>
        <dbReference type="ARBA" id="ARBA00038193"/>
    </source>
</evidence>
<gene>
    <name evidence="9" type="ORF">DAT39_007472</name>
</gene>
<evidence type="ECO:0000256" key="1">
    <source>
        <dbReference type="ARBA" id="ARBA00004141"/>
    </source>
</evidence>
<dbReference type="EMBL" id="QNUK01000084">
    <property type="protein sequence ID" value="KAF5902769.1"/>
    <property type="molecule type" value="Genomic_DNA"/>
</dbReference>
<protein>
    <submittedName>
        <fullName evidence="9">Solute carrier family 45 member 3-like</fullName>
    </submittedName>
</protein>
<accession>A0A8J4UK45</accession>
<feature type="compositionally biased region" description="Basic and acidic residues" evidence="7">
    <location>
        <begin position="59"/>
        <end position="68"/>
    </location>
</feature>
<feature type="transmembrane region" description="Helical" evidence="8">
    <location>
        <begin position="528"/>
        <end position="546"/>
    </location>
</feature>
<dbReference type="SUPFAM" id="SSF103473">
    <property type="entry name" value="MFS general substrate transporter"/>
    <property type="match status" value="1"/>
</dbReference>
<feature type="transmembrane region" description="Helical" evidence="8">
    <location>
        <begin position="445"/>
        <end position="467"/>
    </location>
</feature>
<feature type="non-terminal residue" evidence="9">
    <location>
        <position position="1"/>
    </location>
</feature>
<evidence type="ECO:0000256" key="4">
    <source>
        <dbReference type="ARBA" id="ARBA00022989"/>
    </source>
</evidence>
<feature type="compositionally biased region" description="Acidic residues" evidence="7">
    <location>
        <begin position="18"/>
        <end position="27"/>
    </location>
</feature>
<dbReference type="AlphaFoldDB" id="A0A8J4UK45"/>
<evidence type="ECO:0000313" key="10">
    <source>
        <dbReference type="Proteomes" id="UP000727407"/>
    </source>
</evidence>
<keyword evidence="3 8" id="KW-0812">Transmembrane</keyword>
<evidence type="ECO:0000256" key="3">
    <source>
        <dbReference type="ARBA" id="ARBA00022692"/>
    </source>
</evidence>
<dbReference type="GO" id="GO:0016020">
    <property type="term" value="C:membrane"/>
    <property type="evidence" value="ECO:0007669"/>
    <property type="project" value="UniProtKB-SubCell"/>
</dbReference>
<feature type="compositionally biased region" description="Acidic residues" evidence="7">
    <location>
        <begin position="69"/>
        <end position="92"/>
    </location>
</feature>
<dbReference type="InterPro" id="IPR036259">
    <property type="entry name" value="MFS_trans_sf"/>
</dbReference>
<feature type="transmembrane region" description="Helical" evidence="8">
    <location>
        <begin position="366"/>
        <end position="385"/>
    </location>
</feature>
<dbReference type="Gene3D" id="1.20.1250.20">
    <property type="entry name" value="MFS general substrate transporter like domains"/>
    <property type="match status" value="1"/>
</dbReference>
<feature type="transmembrane region" description="Helical" evidence="8">
    <location>
        <begin position="496"/>
        <end position="516"/>
    </location>
</feature>
<proteinExistence type="inferred from homology"/>
<keyword evidence="2" id="KW-0813">Transport</keyword>
<comment type="caution">
    <text evidence="9">The sequence shown here is derived from an EMBL/GenBank/DDBJ whole genome shotgun (WGS) entry which is preliminary data.</text>
</comment>
<dbReference type="PANTHER" id="PTHR19432">
    <property type="entry name" value="SUGAR TRANSPORTER"/>
    <property type="match status" value="1"/>
</dbReference>